<evidence type="ECO:0000259" key="6">
    <source>
        <dbReference type="PROSITE" id="PS51123"/>
    </source>
</evidence>
<keyword evidence="8" id="KW-1185">Reference proteome</keyword>
<dbReference type="Gene3D" id="1.25.40.10">
    <property type="entry name" value="Tetratricopeptide repeat domain"/>
    <property type="match status" value="1"/>
</dbReference>
<dbReference type="InterPro" id="IPR036737">
    <property type="entry name" value="OmpA-like_sf"/>
</dbReference>
<accession>A0A1H3WRD9</accession>
<dbReference type="CDD" id="cd07185">
    <property type="entry name" value="OmpA_C-like"/>
    <property type="match status" value="1"/>
</dbReference>
<dbReference type="Proteomes" id="UP000198820">
    <property type="component" value="Unassembled WGS sequence"/>
</dbReference>
<gene>
    <name evidence="7" type="ORF">SAMN05421540_102113</name>
</gene>
<evidence type="ECO:0000313" key="8">
    <source>
        <dbReference type="Proteomes" id="UP000198820"/>
    </source>
</evidence>
<evidence type="ECO:0000256" key="4">
    <source>
        <dbReference type="PROSITE-ProRule" id="PRU00473"/>
    </source>
</evidence>
<name>A0A1H3WRD9_9FLAO</name>
<dbReference type="Pfam" id="PF07676">
    <property type="entry name" value="PD40"/>
    <property type="match status" value="2"/>
</dbReference>
<dbReference type="SUPFAM" id="SSF48452">
    <property type="entry name" value="TPR-like"/>
    <property type="match status" value="1"/>
</dbReference>
<dbReference type="PANTHER" id="PTHR30329:SF21">
    <property type="entry name" value="LIPOPROTEIN YIAD-RELATED"/>
    <property type="match status" value="1"/>
</dbReference>
<proteinExistence type="predicted"/>
<reference evidence="7 8" key="1">
    <citation type="submission" date="2016-10" db="EMBL/GenBank/DDBJ databases">
        <authorList>
            <person name="de Groot N.N."/>
        </authorList>
    </citation>
    <scope>NUCLEOTIDE SEQUENCE [LARGE SCALE GENOMIC DNA]</scope>
    <source>
        <strain evidence="7 8">DSM 23581</strain>
    </source>
</reference>
<keyword evidence="2 4" id="KW-0472">Membrane</keyword>
<organism evidence="7 8">
    <name type="scientific">Psychroflexus halocasei</name>
    <dbReference type="NCBI Taxonomy" id="908615"/>
    <lineage>
        <taxon>Bacteria</taxon>
        <taxon>Pseudomonadati</taxon>
        <taxon>Bacteroidota</taxon>
        <taxon>Flavobacteriia</taxon>
        <taxon>Flavobacteriales</taxon>
        <taxon>Flavobacteriaceae</taxon>
        <taxon>Psychroflexus</taxon>
    </lineage>
</organism>
<dbReference type="RefSeq" id="WP_093239112.1">
    <property type="nucleotide sequence ID" value="NZ_FNQF01000002.1"/>
</dbReference>
<dbReference type="InterPro" id="IPR006665">
    <property type="entry name" value="OmpA-like"/>
</dbReference>
<dbReference type="InterPro" id="IPR006664">
    <property type="entry name" value="OMP_bac"/>
</dbReference>
<dbReference type="GO" id="GO:0009279">
    <property type="term" value="C:cell outer membrane"/>
    <property type="evidence" value="ECO:0007669"/>
    <property type="project" value="UniProtKB-SubCell"/>
</dbReference>
<dbReference type="InterPro" id="IPR011990">
    <property type="entry name" value="TPR-like_helical_dom_sf"/>
</dbReference>
<evidence type="ECO:0000256" key="3">
    <source>
        <dbReference type="ARBA" id="ARBA00023237"/>
    </source>
</evidence>
<dbReference type="Pfam" id="PF00691">
    <property type="entry name" value="OmpA"/>
    <property type="match status" value="1"/>
</dbReference>
<dbReference type="SUPFAM" id="SSF82171">
    <property type="entry name" value="DPP6 N-terminal domain-like"/>
    <property type="match status" value="1"/>
</dbReference>
<dbReference type="SUPFAM" id="SSF49478">
    <property type="entry name" value="Cna protein B-type domain"/>
    <property type="match status" value="1"/>
</dbReference>
<dbReference type="PANTHER" id="PTHR30329">
    <property type="entry name" value="STATOR ELEMENT OF FLAGELLAR MOTOR COMPLEX"/>
    <property type="match status" value="1"/>
</dbReference>
<keyword evidence="5" id="KW-0732">Signal</keyword>
<dbReference type="InterPro" id="IPR050330">
    <property type="entry name" value="Bact_OuterMem_StrucFunc"/>
</dbReference>
<dbReference type="EMBL" id="FNQF01000002">
    <property type="protein sequence ID" value="SDZ89737.1"/>
    <property type="molecule type" value="Genomic_DNA"/>
</dbReference>
<dbReference type="Gene3D" id="2.60.40.1120">
    <property type="entry name" value="Carboxypeptidase-like, regulatory domain"/>
    <property type="match status" value="1"/>
</dbReference>
<evidence type="ECO:0000256" key="5">
    <source>
        <dbReference type="SAM" id="SignalP"/>
    </source>
</evidence>
<dbReference type="STRING" id="908615.SAMN05421540_102113"/>
<evidence type="ECO:0000313" key="7">
    <source>
        <dbReference type="EMBL" id="SDZ89737.1"/>
    </source>
</evidence>
<sequence>MKKIFFLLIIISLGSFNSFAQKDKLDEANKMFERYAFIDAQKIYLEVANAGFKSENLFKKLGDSYYFNSDLQSSEKWYSELFKLNSNQEKEYIFRYAQALKSKKEYDKADELMLKYDDLDGSDSRVKKLKKEPNYLQLIEMQSGKFTIDSMPVNSSLSDFAPKVINDSLLVFASNRKQSSSVQRIHEWNNQPYLDLYQVEVDDSLNIIGEIKVLPEVINSKFHESSATFTRDGQTIYFTRNNYTDKKFGKSSGGINFLKIYKADKKDDGTWSKPKELPFNNDEYSVAHPSLNKEEDRLYFASDMPGTHGMSDIFYVDINSDGTYSQPVNLGDKINTEGKESFPYIDDNNLLYFSSNGHVGLGGLDIFVVVQKKDGTFGDVFNVGRPINSSKDDFSLYMNTETGRGLFSSNRDGGLGEDDIYSFKQLDQLITGCEQTLAGYITKVDSEKGLSDIKVELFDENLNLLDSAQTDANGNYKFDVECDKRYVVRVSKDGFATIEDLVKTGQDYEGELNKNFEIQEGSELGVTKAGKGDDLRNLLQLDPIYFDLDDATIRTDAEVELQKVIAVLKQYPQMKIDIRSHTDSRAGDAYNKILSNKRAKATMKYVTDRGEVDQSRISGKGYGETQLVNRCSNGVDCTEAEHALNRRSEFIILNENETPESIRDEMYSKVSEDIESNKKININQNDLYDFEDTSKEVYTVQIGAFRPGSTPKFNQFTNVFSHIYPDNYERYFSGVFETRVEADRYKLKVRKMGVKGAFTVGLKGESRF</sequence>
<protein>
    <submittedName>
        <fullName evidence="7">WD40-like Beta Propeller Repeat</fullName>
    </submittedName>
</protein>
<dbReference type="PRINTS" id="PR01021">
    <property type="entry name" value="OMPADOMAIN"/>
</dbReference>
<feature type="domain" description="OmpA-like" evidence="6">
    <location>
        <begin position="533"/>
        <end position="656"/>
    </location>
</feature>
<dbReference type="SUPFAM" id="SSF103088">
    <property type="entry name" value="OmpA-like"/>
    <property type="match status" value="1"/>
</dbReference>
<feature type="signal peptide" evidence="5">
    <location>
        <begin position="1"/>
        <end position="20"/>
    </location>
</feature>
<feature type="chain" id="PRO_5011530247" evidence="5">
    <location>
        <begin position="21"/>
        <end position="768"/>
    </location>
</feature>
<evidence type="ECO:0000256" key="2">
    <source>
        <dbReference type="ARBA" id="ARBA00023136"/>
    </source>
</evidence>
<dbReference type="Gene3D" id="3.30.1330.60">
    <property type="entry name" value="OmpA-like domain"/>
    <property type="match status" value="1"/>
</dbReference>
<dbReference type="AlphaFoldDB" id="A0A1H3WRD9"/>
<keyword evidence="3" id="KW-0998">Cell outer membrane</keyword>
<dbReference type="PROSITE" id="PS51123">
    <property type="entry name" value="OMPA_2"/>
    <property type="match status" value="1"/>
</dbReference>
<comment type="subcellular location">
    <subcellularLocation>
        <location evidence="1">Cell outer membrane</location>
    </subcellularLocation>
</comment>
<dbReference type="InterPro" id="IPR011659">
    <property type="entry name" value="WD40"/>
</dbReference>
<evidence type="ECO:0000256" key="1">
    <source>
        <dbReference type="ARBA" id="ARBA00004442"/>
    </source>
</evidence>